<feature type="non-terminal residue" evidence="5">
    <location>
        <position position="1"/>
    </location>
</feature>
<keyword evidence="3" id="KW-0998">Cell outer membrane</keyword>
<dbReference type="InterPro" id="IPR000531">
    <property type="entry name" value="Beta-barrel_TonB"/>
</dbReference>
<organism evidence="5 6">
    <name type="scientific">Bacteroides cellulosilyticus</name>
    <dbReference type="NCBI Taxonomy" id="246787"/>
    <lineage>
        <taxon>Bacteria</taxon>
        <taxon>Pseudomonadati</taxon>
        <taxon>Bacteroidota</taxon>
        <taxon>Bacteroidia</taxon>
        <taxon>Bacteroidales</taxon>
        <taxon>Bacteroidaceae</taxon>
        <taxon>Bacteroides</taxon>
    </lineage>
</organism>
<sequence length="381" mass="42996">VYANYNKTLGKHDIGIMAGFNQESNAYKMMKASRTDMINEDLPSLSQATGDYKNSDEFEEYHVRGVFYRINYSYAGKYLLETNGRYDGSSKFPKENRFGFFPSVSIGWRVSEEQFMEWSKVFLSNLKLRGSYGNIGNQSIEPYAFIPGMDSPLANWVVNGQATTTLAPPALVSNSFTWEKVSTLDFGFDLGLFNNRLNVVFDWYQRDTKGMLAPGMELPGVLGAKAPLQNSADLRAKGWEISLDWNDRIGNVQYYLGFNLYDSRTKITKYDNEVGLLGKDSDGNLIYRKGMELGEIWGYTTDRLYTTEDFDSQGKLKNNIPKMEGYNPNPGDILYVDFDGNGIINNGKNTSNEPGDTHIIGNDTRRYQYGIRGGAAWKGIS</sequence>
<dbReference type="Pfam" id="PF00593">
    <property type="entry name" value="TonB_dep_Rec_b-barrel"/>
    <property type="match status" value="1"/>
</dbReference>
<proteinExistence type="predicted"/>
<dbReference type="SUPFAM" id="SSF56935">
    <property type="entry name" value="Porins"/>
    <property type="match status" value="1"/>
</dbReference>
<keyword evidence="5" id="KW-0675">Receptor</keyword>
<name>A0A6L3JQ23_9BACE</name>
<feature type="domain" description="TonB-dependent receptor-like beta-barrel" evidence="4">
    <location>
        <begin position="9"/>
        <end position="266"/>
    </location>
</feature>
<evidence type="ECO:0000313" key="6">
    <source>
        <dbReference type="Proteomes" id="UP000482653"/>
    </source>
</evidence>
<gene>
    <name evidence="5" type="ORF">F2Y87_30305</name>
</gene>
<dbReference type="Proteomes" id="UP000482653">
    <property type="component" value="Unassembled WGS sequence"/>
</dbReference>
<dbReference type="AlphaFoldDB" id="A0A6L3JQ23"/>
<comment type="subcellular location">
    <subcellularLocation>
        <location evidence="1">Cell outer membrane</location>
    </subcellularLocation>
</comment>
<dbReference type="EMBL" id="VVYX01000281">
    <property type="protein sequence ID" value="KAA5403410.1"/>
    <property type="molecule type" value="Genomic_DNA"/>
</dbReference>
<evidence type="ECO:0000256" key="3">
    <source>
        <dbReference type="ARBA" id="ARBA00023237"/>
    </source>
</evidence>
<feature type="non-terminal residue" evidence="5">
    <location>
        <position position="381"/>
    </location>
</feature>
<keyword evidence="2" id="KW-0472">Membrane</keyword>
<evidence type="ECO:0000256" key="1">
    <source>
        <dbReference type="ARBA" id="ARBA00004442"/>
    </source>
</evidence>
<dbReference type="RefSeq" id="WP_149948539.1">
    <property type="nucleotide sequence ID" value="NZ_VVYX01000281.1"/>
</dbReference>
<dbReference type="Gene3D" id="2.40.170.20">
    <property type="entry name" value="TonB-dependent receptor, beta-barrel domain"/>
    <property type="match status" value="1"/>
</dbReference>
<reference evidence="5 6" key="1">
    <citation type="journal article" date="2019" name="Nat. Med.">
        <title>A library of human gut bacterial isolates paired with longitudinal multiomics data enables mechanistic microbiome research.</title>
        <authorList>
            <person name="Poyet M."/>
            <person name="Groussin M."/>
            <person name="Gibbons S.M."/>
            <person name="Avila-Pacheco J."/>
            <person name="Jiang X."/>
            <person name="Kearney S.M."/>
            <person name="Perrotta A.R."/>
            <person name="Berdy B."/>
            <person name="Zhao S."/>
            <person name="Lieberman T.D."/>
            <person name="Swanson P.K."/>
            <person name="Smith M."/>
            <person name="Roesemann S."/>
            <person name="Alexander J.E."/>
            <person name="Rich S.A."/>
            <person name="Livny J."/>
            <person name="Vlamakis H."/>
            <person name="Clish C."/>
            <person name="Bullock K."/>
            <person name="Deik A."/>
            <person name="Scott J."/>
            <person name="Pierce K.A."/>
            <person name="Xavier R.J."/>
            <person name="Alm E.J."/>
        </authorList>
    </citation>
    <scope>NUCLEOTIDE SEQUENCE [LARGE SCALE GENOMIC DNA]</scope>
    <source>
        <strain evidence="5 6">BIOML-A8</strain>
    </source>
</reference>
<dbReference type="InterPro" id="IPR036942">
    <property type="entry name" value="Beta-barrel_TonB_sf"/>
</dbReference>
<evidence type="ECO:0000256" key="2">
    <source>
        <dbReference type="ARBA" id="ARBA00023136"/>
    </source>
</evidence>
<evidence type="ECO:0000313" key="5">
    <source>
        <dbReference type="EMBL" id="KAA5403410.1"/>
    </source>
</evidence>
<dbReference type="GO" id="GO:0009279">
    <property type="term" value="C:cell outer membrane"/>
    <property type="evidence" value="ECO:0007669"/>
    <property type="project" value="UniProtKB-SubCell"/>
</dbReference>
<evidence type="ECO:0000259" key="4">
    <source>
        <dbReference type="Pfam" id="PF00593"/>
    </source>
</evidence>
<accession>A0A6L3JQ23</accession>
<protein>
    <submittedName>
        <fullName evidence="5">TonB-dependent receptor</fullName>
    </submittedName>
</protein>
<comment type="caution">
    <text evidence="5">The sequence shown here is derived from an EMBL/GenBank/DDBJ whole genome shotgun (WGS) entry which is preliminary data.</text>
</comment>